<protein>
    <submittedName>
        <fullName evidence="2">25400_t:CDS:1</fullName>
    </submittedName>
</protein>
<evidence type="ECO:0000313" key="2">
    <source>
        <dbReference type="EMBL" id="CAG8796770.1"/>
    </source>
</evidence>
<feature type="region of interest" description="Disordered" evidence="1">
    <location>
        <begin position="29"/>
        <end position="62"/>
    </location>
</feature>
<dbReference type="Proteomes" id="UP000789405">
    <property type="component" value="Unassembled WGS sequence"/>
</dbReference>
<comment type="caution">
    <text evidence="2">The sequence shown here is derived from an EMBL/GenBank/DDBJ whole genome shotgun (WGS) entry which is preliminary data.</text>
</comment>
<evidence type="ECO:0000256" key="1">
    <source>
        <dbReference type="SAM" id="MobiDB-lite"/>
    </source>
</evidence>
<feature type="non-terminal residue" evidence="2">
    <location>
        <position position="62"/>
    </location>
</feature>
<organism evidence="2 3">
    <name type="scientific">Dentiscutata erythropus</name>
    <dbReference type="NCBI Taxonomy" id="1348616"/>
    <lineage>
        <taxon>Eukaryota</taxon>
        <taxon>Fungi</taxon>
        <taxon>Fungi incertae sedis</taxon>
        <taxon>Mucoromycota</taxon>
        <taxon>Glomeromycotina</taxon>
        <taxon>Glomeromycetes</taxon>
        <taxon>Diversisporales</taxon>
        <taxon>Gigasporaceae</taxon>
        <taxon>Dentiscutata</taxon>
    </lineage>
</organism>
<reference evidence="2" key="1">
    <citation type="submission" date="2021-06" db="EMBL/GenBank/DDBJ databases">
        <authorList>
            <person name="Kallberg Y."/>
            <person name="Tangrot J."/>
            <person name="Rosling A."/>
        </authorList>
    </citation>
    <scope>NUCLEOTIDE SEQUENCE</scope>
    <source>
        <strain evidence="2">MA453B</strain>
    </source>
</reference>
<gene>
    <name evidence="2" type="ORF">DERYTH_LOCUS22550</name>
</gene>
<evidence type="ECO:0000313" key="3">
    <source>
        <dbReference type="Proteomes" id="UP000789405"/>
    </source>
</evidence>
<dbReference type="EMBL" id="CAJVPY010031590">
    <property type="protein sequence ID" value="CAG8796770.1"/>
    <property type="molecule type" value="Genomic_DNA"/>
</dbReference>
<accession>A0A9N9P2J8</accession>
<feature type="non-terminal residue" evidence="2">
    <location>
        <position position="1"/>
    </location>
</feature>
<proteinExistence type="predicted"/>
<dbReference type="AlphaFoldDB" id="A0A9N9P2J8"/>
<name>A0A9N9P2J8_9GLOM</name>
<sequence length="62" mass="7191">EISTTTYRSIYPPTHKDVHPLVETHTTYYISQPNRPYSSHRHPPTPSHGDTHPPPSQRHTHN</sequence>
<keyword evidence="3" id="KW-1185">Reference proteome</keyword>